<evidence type="ECO:0000313" key="4">
    <source>
        <dbReference type="Proteomes" id="UP001215598"/>
    </source>
</evidence>
<feature type="compositionally biased region" description="Polar residues" evidence="1">
    <location>
        <begin position="828"/>
        <end position="838"/>
    </location>
</feature>
<evidence type="ECO:0000259" key="2">
    <source>
        <dbReference type="Pfam" id="PF20231"/>
    </source>
</evidence>
<accession>A0AAD7NPG7</accession>
<keyword evidence="4" id="KW-1185">Reference proteome</keyword>
<name>A0AAD7NPG7_9AGAR</name>
<comment type="caution">
    <text evidence="3">The sequence shown here is derived from an EMBL/GenBank/DDBJ whole genome shotgun (WGS) entry which is preliminary data.</text>
</comment>
<dbReference type="AlphaFoldDB" id="A0AAD7NPG7"/>
<dbReference type="EMBL" id="JARKIB010000017">
    <property type="protein sequence ID" value="KAJ7769808.1"/>
    <property type="molecule type" value="Genomic_DNA"/>
</dbReference>
<feature type="domain" description="DUF6589" evidence="2">
    <location>
        <begin position="341"/>
        <end position="741"/>
    </location>
</feature>
<feature type="non-terminal residue" evidence="3">
    <location>
        <position position="838"/>
    </location>
</feature>
<proteinExistence type="predicted"/>
<gene>
    <name evidence="3" type="ORF">B0H16DRAFT_1776625</name>
</gene>
<dbReference type="Pfam" id="PF20231">
    <property type="entry name" value="DUF6589"/>
    <property type="match status" value="1"/>
</dbReference>
<organism evidence="3 4">
    <name type="scientific">Mycena metata</name>
    <dbReference type="NCBI Taxonomy" id="1033252"/>
    <lineage>
        <taxon>Eukaryota</taxon>
        <taxon>Fungi</taxon>
        <taxon>Dikarya</taxon>
        <taxon>Basidiomycota</taxon>
        <taxon>Agaricomycotina</taxon>
        <taxon>Agaricomycetes</taxon>
        <taxon>Agaricomycetidae</taxon>
        <taxon>Agaricales</taxon>
        <taxon>Marasmiineae</taxon>
        <taxon>Mycenaceae</taxon>
        <taxon>Mycena</taxon>
    </lineage>
</organism>
<dbReference type="InterPro" id="IPR046496">
    <property type="entry name" value="DUF6589"/>
</dbReference>
<protein>
    <recommendedName>
        <fullName evidence="2">DUF6589 domain-containing protein</fullName>
    </recommendedName>
</protein>
<reference evidence="3" key="1">
    <citation type="submission" date="2023-03" db="EMBL/GenBank/DDBJ databases">
        <title>Massive genome expansion in bonnet fungi (Mycena s.s.) driven by repeated elements and novel gene families across ecological guilds.</title>
        <authorList>
            <consortium name="Lawrence Berkeley National Laboratory"/>
            <person name="Harder C.B."/>
            <person name="Miyauchi S."/>
            <person name="Viragh M."/>
            <person name="Kuo A."/>
            <person name="Thoen E."/>
            <person name="Andreopoulos B."/>
            <person name="Lu D."/>
            <person name="Skrede I."/>
            <person name="Drula E."/>
            <person name="Henrissat B."/>
            <person name="Morin E."/>
            <person name="Kohler A."/>
            <person name="Barry K."/>
            <person name="LaButti K."/>
            <person name="Morin E."/>
            <person name="Salamov A."/>
            <person name="Lipzen A."/>
            <person name="Mereny Z."/>
            <person name="Hegedus B."/>
            <person name="Baldrian P."/>
            <person name="Stursova M."/>
            <person name="Weitz H."/>
            <person name="Taylor A."/>
            <person name="Grigoriev I.V."/>
            <person name="Nagy L.G."/>
            <person name="Martin F."/>
            <person name="Kauserud H."/>
        </authorList>
    </citation>
    <scope>NUCLEOTIDE SEQUENCE</scope>
    <source>
        <strain evidence="3">CBHHK182m</strain>
    </source>
</reference>
<feature type="compositionally biased region" description="Acidic residues" evidence="1">
    <location>
        <begin position="15"/>
        <end position="25"/>
    </location>
</feature>
<feature type="region of interest" description="Disordered" evidence="1">
    <location>
        <begin position="810"/>
        <end position="838"/>
    </location>
</feature>
<feature type="region of interest" description="Disordered" evidence="1">
    <location>
        <begin position="11"/>
        <end position="36"/>
    </location>
</feature>
<evidence type="ECO:0000256" key="1">
    <source>
        <dbReference type="SAM" id="MobiDB-lite"/>
    </source>
</evidence>
<evidence type="ECO:0000313" key="3">
    <source>
        <dbReference type="EMBL" id="KAJ7769808.1"/>
    </source>
</evidence>
<dbReference type="Proteomes" id="UP001215598">
    <property type="component" value="Unassembled WGS sequence"/>
</dbReference>
<sequence length="838" mass="94280">MGGHIPYLDLQSDLLPDDDDNEPLDDLTYGSNSRAPKMTDTEKTVAVLEFMKDRFPRLSLRLFLTQLFTSDNPSITNITNTYLSMGGGAHLLETVIGDKAIGQPDIADWIMEKATTICTREVSGLTDRASKGDHFEDAKHLRVHANSITVKQLQSFSVPQLLMLYERATPQLQKFLKAVIGKDSPPISKFSQKGRTLATSIMLNLRSRDTNLHAAMNSVMLWDGRVSKRLVQTLNRYGFCTSHVYQTKAVGSISRDSVAIAQRVANDPGKLLLLPYDNFNWMQTAWEASATHGNISHDQVSALLVVLRLPPGSPVSEAGRLAGIENFAQTARTRHILPPDQALEEILPSAADQTTFADNAVKHVGNILCDEIEGWGIHRDVLPKFFDPFALPDDQTEEYFLPTFDQEQSSTRGNMLVIDHYFQRILKIPKAMFEGRNFFLLGDRLTTARDRAAQDQRAVDRSEDRIDHLSPFEAISGLMHVIMNKVQNIGKNTWGGANKDAVSLLTLLEKLPNRTHINLRKIDFYAWLRFLDVVLRALVLRAAMVILNLSSPAQLSKEKLSSAAFKTLCSRIVAELLLPSVDRLEADEVKVLPGSTESGNAVLLMHDLMTIREMRHAVKHGHPERMERMIKYWTPMFYAGGSFNYANESMELLHNLNHDWPADISPILRGGMLMNNQGGPAKFKETDIRVEQFNGSIKSHVHGANARPGLLEKITPAIGHIQQLTEQIFEDLGVHDEDQHHAHVRQHKDVVLLLEHFCTSKIFDFSQDKASNHSVIDLYRTGLHRLAGPEGGHAKHLRRHILRSRTRHFNEMPPEQPQGVQHHRVVEQDTSLNNSEVE</sequence>